<evidence type="ECO:0000256" key="7">
    <source>
        <dbReference type="ARBA" id="ARBA00022840"/>
    </source>
</evidence>
<reference evidence="19 20" key="2">
    <citation type="submission" date="2018-11" db="EMBL/GenBank/DDBJ databases">
        <authorList>
            <consortium name="Pathogen Informatics"/>
        </authorList>
    </citation>
    <scope>NUCLEOTIDE SEQUENCE [LARGE SCALE GENOMIC DNA]</scope>
    <source>
        <strain evidence="19 20">Egypt</strain>
    </source>
</reference>
<dbReference type="PANTHER" id="PTHR46961">
    <property type="entry name" value="DYNEIN HEAVY CHAIN 1, AXONEMAL-LIKE PROTEIN"/>
    <property type="match status" value="1"/>
</dbReference>
<organism evidence="21">
    <name type="scientific">Echinostoma caproni</name>
    <dbReference type="NCBI Taxonomy" id="27848"/>
    <lineage>
        <taxon>Eukaryota</taxon>
        <taxon>Metazoa</taxon>
        <taxon>Spiralia</taxon>
        <taxon>Lophotrochozoa</taxon>
        <taxon>Platyhelminthes</taxon>
        <taxon>Trematoda</taxon>
        <taxon>Digenea</taxon>
        <taxon>Plagiorchiida</taxon>
        <taxon>Echinostomata</taxon>
        <taxon>Echinostomatoidea</taxon>
        <taxon>Echinostomatidae</taxon>
        <taxon>Echinostoma</taxon>
    </lineage>
</organism>
<dbReference type="Pfam" id="PF12780">
    <property type="entry name" value="AAA_8"/>
    <property type="match status" value="1"/>
</dbReference>
<dbReference type="FunFam" id="1.20.920.30:FF:000004">
    <property type="entry name" value="Dynein axonemal heavy chain 5"/>
    <property type="match status" value="1"/>
</dbReference>
<evidence type="ECO:0000256" key="2">
    <source>
        <dbReference type="ARBA" id="ARBA00008887"/>
    </source>
</evidence>
<evidence type="ECO:0000256" key="5">
    <source>
        <dbReference type="ARBA" id="ARBA00022737"/>
    </source>
</evidence>
<evidence type="ECO:0000256" key="10">
    <source>
        <dbReference type="ARBA" id="ARBA00023069"/>
    </source>
</evidence>
<evidence type="ECO:0000256" key="6">
    <source>
        <dbReference type="ARBA" id="ARBA00022741"/>
    </source>
</evidence>
<evidence type="ECO:0000256" key="4">
    <source>
        <dbReference type="ARBA" id="ARBA00022701"/>
    </source>
</evidence>
<protein>
    <submittedName>
        <fullName evidence="21">Dynein heavy chain 7, axonemal</fullName>
    </submittedName>
</protein>
<keyword evidence="7" id="KW-0067">ATP-binding</keyword>
<comment type="similarity">
    <text evidence="2">Belongs to the dynein heavy chain family.</text>
</comment>
<keyword evidence="5" id="KW-0677">Repeat</keyword>
<evidence type="ECO:0000256" key="14">
    <source>
        <dbReference type="SAM" id="Coils"/>
    </source>
</evidence>
<keyword evidence="12" id="KW-0206">Cytoskeleton</keyword>
<keyword evidence="6" id="KW-0547">Nucleotide-binding</keyword>
<evidence type="ECO:0000259" key="15">
    <source>
        <dbReference type="Pfam" id="PF12777"/>
    </source>
</evidence>
<gene>
    <name evidence="19" type="ORF">ECPE_LOCUS5360</name>
</gene>
<dbReference type="Pfam" id="PF12777">
    <property type="entry name" value="MT"/>
    <property type="match status" value="1"/>
</dbReference>
<keyword evidence="3" id="KW-0963">Cytoplasm</keyword>
<dbReference type="AlphaFoldDB" id="A0A183AEH5"/>
<dbReference type="GO" id="GO:0005930">
    <property type="term" value="C:axoneme"/>
    <property type="evidence" value="ECO:0007669"/>
    <property type="project" value="UniProtKB-SubCell"/>
</dbReference>
<keyword evidence="9 14" id="KW-0175">Coiled coil</keyword>
<dbReference type="GO" id="GO:0005874">
    <property type="term" value="C:microtubule"/>
    <property type="evidence" value="ECO:0007669"/>
    <property type="project" value="UniProtKB-KW"/>
</dbReference>
<dbReference type="WBParaSite" id="ECPE_0000537301-mRNA-1">
    <property type="protein sequence ID" value="ECPE_0000537301-mRNA-1"/>
    <property type="gene ID" value="ECPE_0000537301"/>
</dbReference>
<reference evidence="21" key="1">
    <citation type="submission" date="2016-06" db="UniProtKB">
        <authorList>
            <consortium name="WormBaseParasite"/>
        </authorList>
    </citation>
    <scope>IDENTIFICATION</scope>
</reference>
<dbReference type="SUPFAM" id="SSF52540">
    <property type="entry name" value="P-loop containing nucleoside triphosphate hydrolases"/>
    <property type="match status" value="2"/>
</dbReference>
<dbReference type="Gene3D" id="1.20.920.30">
    <property type="match status" value="1"/>
</dbReference>
<evidence type="ECO:0000256" key="1">
    <source>
        <dbReference type="ARBA" id="ARBA00004430"/>
    </source>
</evidence>
<dbReference type="InterPro" id="IPR026983">
    <property type="entry name" value="DHC"/>
</dbReference>
<evidence type="ECO:0000256" key="8">
    <source>
        <dbReference type="ARBA" id="ARBA00023017"/>
    </source>
</evidence>
<sequence length="1240" mass="141040">MNGFYNLQKPGDFTSIVDMQFIAAMVHPGSGRNDIPQRLKRQFCIFNCTLPSSASIDRIFGAIANGHYCTERGFTVEICDLVTRLVPVTRVLWQVTKGRMLPTPAKFHYIFNLRDLSRIWQGMISTTAEVIRNSERMMALWQHECTRVLADRFTNSEDNRWFETTLKRIVGEQMDQEYSDMTSKDANYFVNFMRDPPEPTGDEPDDFIIEAPRIYEPIDSFQKLSSRLSAFLRQYNESIRGAHMDLVLFQDAMTQLVRIARILYMPRGHALLVGVGGSGKQSLTRLASFIAGYQTQQITLTRSYNVNNLLDDLKLLYRTAGLKGKGITFLFTDQEIKDEAFLEYMNNMLASGVIANLFARDEMDEICQDLIPIMKKEFPRRAPTNENLLAYFYSRTRQNLHVSLCFSPVGEKFRRRALKFPGLFSGCTIIWFHRWPKEALIAVADHYLNEFPIICSAGVQRELINTMGVVHDGVAESCVEYFSRTIDRTDPRIAVHRRAMYRECLGNKDGAVSYLSFLVSYKTIYKQQHAHFAGQAQRMNSGLQKLMEAQGNVAELSKELAVKEKELEVANQEAERVLQTVTAQQKASTEIRNRVQAVKDKAQAIVDEIDRDRAVAEAKLEAAKPALQEAAEALNTIKPADIATVRRLGKPPNLIMRIMDCVLILFQRHVDPYQADMERQCPRPSWSESLKFMTNTGFLTLLMTFPKDLINEETVELLEPYITMEDYNLEVAKKVCGNVAGLLSWTRAMAYFYSINKEVLPLKDNLVKQEARLAKANLDLQVSQIDLVFAHGVTNIIEAQAILDEKERELAKVQAVYEEALNKRQALLDDADLCRRKMNAASTLIGSLADEQVRWTDQSKSFKEHIDNLVGDVLIATAFLSYCGPFNQEFRQSMIIAWQREVRLKKVPGSAAVNLITMLTDQTQIGEWNLQGLPKDELSIQNGIIVDQASRYPLLIDPQGQGRSWIQNREKTRDLICTTLSNKYFRQHLEDALSQGRPLLIEDVGEELDPVLDNILERNFIKQGSMYKVSAVSSHSYLASVFTISYTAGHITATYRIELVKIGDKEVDVLTGFKLYITTKMANPMYAPEVSARTSIIDFTVTMKGLEDQLLGRVIISERQELETQRVNLMEDVQTNKKRIKELEDNLLLRLASVQGSLVDDVDLINVLNTTKATAADVSRKLEIASETEIQITAAREEYRPIATRGSVLYFLIVEMSLVNCMYQTSLRQFLNLFDNSLAK</sequence>
<feature type="domain" description="Dynein heavy chain 3 AAA+ lid" evidence="18">
    <location>
        <begin position="89"/>
        <end position="180"/>
    </location>
</feature>
<feature type="coiled-coil region" evidence="14">
    <location>
        <begin position="546"/>
        <end position="584"/>
    </location>
</feature>
<dbReference type="Pfam" id="PF12781">
    <property type="entry name" value="AAA_9"/>
    <property type="match status" value="1"/>
</dbReference>
<keyword evidence="13" id="KW-0966">Cell projection</keyword>
<keyword evidence="20" id="KW-1185">Reference proteome</keyword>
<dbReference type="Proteomes" id="UP000272942">
    <property type="component" value="Unassembled WGS sequence"/>
</dbReference>
<feature type="domain" description="Dynein heavy chain ATP-binding dynein motor region" evidence="17">
    <location>
        <begin position="927"/>
        <end position="1178"/>
    </location>
</feature>
<feature type="coiled-coil region" evidence="14">
    <location>
        <begin position="796"/>
        <end position="830"/>
    </location>
</feature>
<proteinExistence type="inferred from homology"/>
<keyword evidence="4" id="KW-0493">Microtubule</keyword>
<evidence type="ECO:0000313" key="20">
    <source>
        <dbReference type="Proteomes" id="UP000272942"/>
    </source>
</evidence>
<feature type="domain" description="Dynein heavy chain AAA module D4" evidence="16">
    <location>
        <begin position="244"/>
        <end position="484"/>
    </location>
</feature>
<feature type="coiled-coil region" evidence="14">
    <location>
        <begin position="1119"/>
        <end position="1146"/>
    </location>
</feature>
<dbReference type="FunFam" id="3.40.50.300:FF:002141">
    <property type="entry name" value="Dynein heavy chain"/>
    <property type="match status" value="1"/>
</dbReference>
<dbReference type="GO" id="GO:0051959">
    <property type="term" value="F:dynein light intermediate chain binding"/>
    <property type="evidence" value="ECO:0007669"/>
    <property type="project" value="InterPro"/>
</dbReference>
<dbReference type="Gene3D" id="1.20.920.20">
    <property type="match status" value="1"/>
</dbReference>
<keyword evidence="8" id="KW-0243">Dynein</keyword>
<name>A0A183AEH5_9TREM</name>
<dbReference type="InterPro" id="IPR024743">
    <property type="entry name" value="Dynein_HC_stalk"/>
</dbReference>
<dbReference type="GO" id="GO:0030286">
    <property type="term" value="C:dynein complex"/>
    <property type="evidence" value="ECO:0007669"/>
    <property type="project" value="UniProtKB-KW"/>
</dbReference>
<dbReference type="GO" id="GO:0005524">
    <property type="term" value="F:ATP binding"/>
    <property type="evidence" value="ECO:0007669"/>
    <property type="project" value="UniProtKB-KW"/>
</dbReference>
<evidence type="ECO:0000256" key="3">
    <source>
        <dbReference type="ARBA" id="ARBA00022490"/>
    </source>
</evidence>
<dbReference type="InterPro" id="IPR024317">
    <property type="entry name" value="Dynein_heavy_chain_D4_dom"/>
</dbReference>
<dbReference type="FunFam" id="3.40.50.300:FF:000049">
    <property type="entry name" value="Dynein, axonemal, heavy chain 5"/>
    <property type="match status" value="1"/>
</dbReference>
<dbReference type="GO" id="GO:0007018">
    <property type="term" value="P:microtubule-based movement"/>
    <property type="evidence" value="ECO:0007669"/>
    <property type="project" value="InterPro"/>
</dbReference>
<keyword evidence="10" id="KW-0969">Cilium</keyword>
<evidence type="ECO:0000259" key="18">
    <source>
        <dbReference type="Pfam" id="PF17857"/>
    </source>
</evidence>
<evidence type="ECO:0000259" key="16">
    <source>
        <dbReference type="Pfam" id="PF12780"/>
    </source>
</evidence>
<evidence type="ECO:0000313" key="21">
    <source>
        <dbReference type="WBParaSite" id="ECPE_0000537301-mRNA-1"/>
    </source>
</evidence>
<dbReference type="PANTHER" id="PTHR46961:SF19">
    <property type="entry name" value="DYNEIN HEAVY CHAIN 5, AXONEMAL"/>
    <property type="match status" value="1"/>
</dbReference>
<dbReference type="EMBL" id="UZAN01042210">
    <property type="protein sequence ID" value="VDP75311.1"/>
    <property type="molecule type" value="Genomic_DNA"/>
</dbReference>
<evidence type="ECO:0000259" key="17">
    <source>
        <dbReference type="Pfam" id="PF12781"/>
    </source>
</evidence>
<dbReference type="Pfam" id="PF12775">
    <property type="entry name" value="AAA_7"/>
    <property type="match status" value="1"/>
</dbReference>
<dbReference type="InterPro" id="IPR041589">
    <property type="entry name" value="DNAH3_AAA_lid_1"/>
</dbReference>
<dbReference type="Gene3D" id="3.40.50.300">
    <property type="entry name" value="P-loop containing nucleotide triphosphate hydrolases"/>
    <property type="match status" value="2"/>
</dbReference>
<evidence type="ECO:0000256" key="12">
    <source>
        <dbReference type="ARBA" id="ARBA00023212"/>
    </source>
</evidence>
<evidence type="ECO:0000256" key="13">
    <source>
        <dbReference type="ARBA" id="ARBA00023273"/>
    </source>
</evidence>
<dbReference type="Gene3D" id="6.10.140.1060">
    <property type="match status" value="1"/>
</dbReference>
<feature type="domain" description="Dynein heavy chain coiled coil stalk" evidence="15">
    <location>
        <begin position="538"/>
        <end position="895"/>
    </location>
</feature>
<dbReference type="Pfam" id="PF17857">
    <property type="entry name" value="AAA_lid_1"/>
    <property type="match status" value="1"/>
</dbReference>
<dbReference type="GO" id="GO:0045505">
    <property type="term" value="F:dynein intermediate chain binding"/>
    <property type="evidence" value="ECO:0007669"/>
    <property type="project" value="InterPro"/>
</dbReference>
<dbReference type="InterPro" id="IPR027417">
    <property type="entry name" value="P-loop_NTPase"/>
</dbReference>
<evidence type="ECO:0000256" key="9">
    <source>
        <dbReference type="ARBA" id="ARBA00023054"/>
    </source>
</evidence>
<evidence type="ECO:0000256" key="11">
    <source>
        <dbReference type="ARBA" id="ARBA00023175"/>
    </source>
</evidence>
<keyword evidence="11" id="KW-0505">Motor protein</keyword>
<dbReference type="Gene3D" id="1.10.8.1220">
    <property type="match status" value="1"/>
</dbReference>
<dbReference type="OrthoDB" id="286107at2759"/>
<dbReference type="FunFam" id="1.20.920.20:FF:000004">
    <property type="entry name" value="Dynein axonemal heavy chain 5"/>
    <property type="match status" value="1"/>
</dbReference>
<dbReference type="InterPro" id="IPR035706">
    <property type="entry name" value="AAA_9"/>
</dbReference>
<evidence type="ECO:0000313" key="19">
    <source>
        <dbReference type="EMBL" id="VDP75311.1"/>
    </source>
</evidence>
<accession>A0A183AEH5</accession>
<comment type="subcellular location">
    <subcellularLocation>
        <location evidence="1">Cytoplasm</location>
        <location evidence="1">Cytoskeleton</location>
        <location evidence="1">Cilium axoneme</location>
    </subcellularLocation>
</comment>